<evidence type="ECO:0008006" key="3">
    <source>
        <dbReference type="Google" id="ProtNLM"/>
    </source>
</evidence>
<dbReference type="Proteomes" id="UP001194714">
    <property type="component" value="Unassembled WGS sequence"/>
</dbReference>
<sequence>MKPSFKIYVDRLSNGRTEEIQETLSPDFIDVKEKDLQFHTPVEMEGKAYLAEDHLVIQLKVAAEAIIPCSICNEEVKKKVVVKSFYHTEELENIRGQVYDYGDPLREAILLEVPPYVECEGKCPKREELKNYFSKGDDQFPFADLN</sequence>
<keyword evidence="2" id="KW-1185">Reference proteome</keyword>
<accession>A0ABS0B0B7</accession>
<evidence type="ECO:0000313" key="2">
    <source>
        <dbReference type="Proteomes" id="UP001194714"/>
    </source>
</evidence>
<evidence type="ECO:0000313" key="1">
    <source>
        <dbReference type="EMBL" id="MBF5059828.1"/>
    </source>
</evidence>
<dbReference type="RefSeq" id="WP_194848134.1">
    <property type="nucleotide sequence ID" value="NZ_JAAEJV010000043.1"/>
</dbReference>
<gene>
    <name evidence="1" type="ORF">NEPTK9_001347</name>
</gene>
<protein>
    <recommendedName>
        <fullName evidence="3">DUF177 domain-containing protein</fullName>
    </recommendedName>
</protein>
<dbReference type="EMBL" id="JAAEJV010000043">
    <property type="protein sequence ID" value="MBF5059828.1"/>
    <property type="molecule type" value="Genomic_DNA"/>
</dbReference>
<name>A0ABS0B0B7_9BACT</name>
<comment type="caution">
    <text evidence="1">The sequence shown here is derived from an EMBL/GenBank/DDBJ whole genome shotgun (WGS) entry which is preliminary data.</text>
</comment>
<organism evidence="1 2">
    <name type="scientific">Candidatus Neptunichlamydia vexilliferae</name>
    <dbReference type="NCBI Taxonomy" id="1651774"/>
    <lineage>
        <taxon>Bacteria</taxon>
        <taxon>Pseudomonadati</taxon>
        <taxon>Chlamydiota</taxon>
        <taxon>Chlamydiia</taxon>
        <taxon>Parachlamydiales</taxon>
        <taxon>Simkaniaceae</taxon>
        <taxon>Candidatus Neptunichlamydia</taxon>
    </lineage>
</organism>
<proteinExistence type="predicted"/>
<reference evidence="1 2" key="1">
    <citation type="submission" date="2020-01" db="EMBL/GenBank/DDBJ databases">
        <title>Draft genome sequence of Cand. Neptunochlamydia vexilliferae K9.</title>
        <authorList>
            <person name="Schulz F."/>
            <person name="Koestlbacher S."/>
            <person name="Wascher F."/>
            <person name="Pizzetti I."/>
            <person name="Horn M."/>
        </authorList>
    </citation>
    <scope>NUCLEOTIDE SEQUENCE [LARGE SCALE GENOMIC DNA]</scope>
    <source>
        <strain evidence="1 2">K9</strain>
    </source>
</reference>